<evidence type="ECO:0000313" key="2">
    <source>
        <dbReference type="Proteomes" id="UP000031970"/>
    </source>
</evidence>
<accession>A0ABD3ZQE1</accession>
<organism evidence="1 2">
    <name type="scientific">Bacillus subtilis subsp. subtilis</name>
    <dbReference type="NCBI Taxonomy" id="135461"/>
    <lineage>
        <taxon>Bacteria</taxon>
        <taxon>Bacillati</taxon>
        <taxon>Bacillota</taxon>
        <taxon>Bacilli</taxon>
        <taxon>Bacillales</taxon>
        <taxon>Bacillaceae</taxon>
        <taxon>Bacillus</taxon>
    </lineage>
</organism>
<proteinExistence type="predicted"/>
<sequence>MIHGATDEGLRNMRRWLNEKLIESDTAISFHDRKLIEERIERERTQARLDEVEAEIERRKG</sequence>
<dbReference type="AlphaFoldDB" id="A0ABD3ZQE1"/>
<protein>
    <submittedName>
        <fullName evidence="1">Uncharacterized protein</fullName>
    </submittedName>
</protein>
<comment type="caution">
    <text evidence="1">The sequence shown here is derived from an EMBL/GenBank/DDBJ whole genome shotgun (WGS) entry which is preliminary data.</text>
</comment>
<gene>
    <name evidence="1" type="ORF">B4067_1313</name>
</gene>
<reference evidence="1 2" key="1">
    <citation type="submission" date="2014-11" db="EMBL/GenBank/DDBJ databases">
        <title>Draft Genome Sequences of Nine Bacillus subtilis Strains that Form Spores with High Heat-Resistance.</title>
        <authorList>
            <person name="Krawcyk A.O."/>
            <person name="Berendsen E.M."/>
            <person name="de Jong A."/>
            <person name="Holsappel S."/>
            <person name="Eijlander R.T."/>
            <person name="Wells-Bennik M."/>
            <person name="Kuipers O.P."/>
        </authorList>
    </citation>
    <scope>NUCLEOTIDE SEQUENCE [LARGE SCALE GENOMIC DNA]</scope>
    <source>
        <strain evidence="1 2">B4067</strain>
    </source>
</reference>
<dbReference type="Proteomes" id="UP000031970">
    <property type="component" value="Unassembled WGS sequence"/>
</dbReference>
<evidence type="ECO:0000313" key="1">
    <source>
        <dbReference type="EMBL" id="KIL30379.1"/>
    </source>
</evidence>
<name>A0ABD3ZQE1_BACIU</name>
<dbReference type="EMBL" id="JSXS01000125">
    <property type="protein sequence ID" value="KIL30379.1"/>
    <property type="molecule type" value="Genomic_DNA"/>
</dbReference>